<organism evidence="2 3">
    <name type="scientific">Diaporthe eres</name>
    <name type="common">Phomopsis oblonga</name>
    <dbReference type="NCBI Taxonomy" id="83184"/>
    <lineage>
        <taxon>Eukaryota</taxon>
        <taxon>Fungi</taxon>
        <taxon>Dikarya</taxon>
        <taxon>Ascomycota</taxon>
        <taxon>Pezizomycotina</taxon>
        <taxon>Sordariomycetes</taxon>
        <taxon>Sordariomycetidae</taxon>
        <taxon>Diaporthales</taxon>
        <taxon>Diaporthaceae</taxon>
        <taxon>Diaporthe</taxon>
        <taxon>Diaporthe eres species complex</taxon>
    </lineage>
</organism>
<protein>
    <submittedName>
        <fullName evidence="2">Uncharacterized protein</fullName>
    </submittedName>
</protein>
<reference evidence="2 3" key="1">
    <citation type="submission" date="2024-02" db="EMBL/GenBank/DDBJ databases">
        <title>De novo assembly and annotation of 12 fungi associated with fruit tree decline syndrome in Ontario, Canada.</title>
        <authorList>
            <person name="Sulman M."/>
            <person name="Ellouze W."/>
            <person name="Ilyukhin E."/>
        </authorList>
    </citation>
    <scope>NUCLEOTIDE SEQUENCE [LARGE SCALE GENOMIC DNA]</scope>
    <source>
        <strain evidence="2 3">M169</strain>
    </source>
</reference>
<dbReference type="EMBL" id="JAKNSF020000142">
    <property type="protein sequence ID" value="KAK7711741.1"/>
    <property type="molecule type" value="Genomic_DNA"/>
</dbReference>
<evidence type="ECO:0000313" key="2">
    <source>
        <dbReference type="EMBL" id="KAK7711741.1"/>
    </source>
</evidence>
<name>A0ABR1NQU2_DIAER</name>
<accession>A0ABR1NQU2</accession>
<sequence length="102" mass="10797">MQFKLSSIVALLLLLLTGNALGCYSGGTTWGEVGNDDEVNNGLSALCDKFAGDYVFHVENVQCQNVNGHGIHGSILVTEGPYGKLGAYVSQEACMDVLKQTS</sequence>
<keyword evidence="3" id="KW-1185">Reference proteome</keyword>
<proteinExistence type="predicted"/>
<gene>
    <name evidence="2" type="ORF">SLS63_012580</name>
</gene>
<keyword evidence="1" id="KW-0732">Signal</keyword>
<comment type="caution">
    <text evidence="2">The sequence shown here is derived from an EMBL/GenBank/DDBJ whole genome shotgun (WGS) entry which is preliminary data.</text>
</comment>
<dbReference type="Proteomes" id="UP001430848">
    <property type="component" value="Unassembled WGS sequence"/>
</dbReference>
<feature type="chain" id="PRO_5045286162" evidence="1">
    <location>
        <begin position="23"/>
        <end position="102"/>
    </location>
</feature>
<evidence type="ECO:0000256" key="1">
    <source>
        <dbReference type="SAM" id="SignalP"/>
    </source>
</evidence>
<feature type="signal peptide" evidence="1">
    <location>
        <begin position="1"/>
        <end position="22"/>
    </location>
</feature>
<evidence type="ECO:0000313" key="3">
    <source>
        <dbReference type="Proteomes" id="UP001430848"/>
    </source>
</evidence>